<dbReference type="PANTHER" id="PTHR24126">
    <property type="entry name" value="ANKYRIN REPEAT, PH AND SEC7 DOMAIN CONTAINING PROTEIN SECG-RELATED"/>
    <property type="match status" value="1"/>
</dbReference>
<gene>
    <name evidence="5" type="primary">ANKRD54_0</name>
    <name evidence="5" type="ORF">A0J61_09425</name>
</gene>
<dbReference type="InParanoid" id="A0A1C7N0K4"/>
<dbReference type="PANTHER" id="PTHR24126:SF14">
    <property type="entry name" value="ANK_REP_REGION DOMAIN-CONTAINING PROTEIN"/>
    <property type="match status" value="1"/>
</dbReference>
<dbReference type="SUPFAM" id="SSF48403">
    <property type="entry name" value="Ankyrin repeat"/>
    <property type="match status" value="1"/>
</dbReference>
<name>A0A1C7N0K4_9FUNG</name>
<evidence type="ECO:0000256" key="3">
    <source>
        <dbReference type="PROSITE-ProRule" id="PRU00023"/>
    </source>
</evidence>
<evidence type="ECO:0000313" key="6">
    <source>
        <dbReference type="Proteomes" id="UP000093000"/>
    </source>
</evidence>
<comment type="caution">
    <text evidence="5">The sequence shown here is derived from an EMBL/GenBank/DDBJ whole genome shotgun (WGS) entry which is preliminary data.</text>
</comment>
<dbReference type="SMART" id="SM00248">
    <property type="entry name" value="ANK"/>
    <property type="match status" value="3"/>
</dbReference>
<protein>
    <submittedName>
        <fullName evidence="5">Ankyrin repeat domain-containing protein 54</fullName>
    </submittedName>
</protein>
<accession>A0A1C7N0K4</accession>
<dbReference type="EMBL" id="LUGH01000847">
    <property type="protein sequence ID" value="OBZ82528.1"/>
    <property type="molecule type" value="Genomic_DNA"/>
</dbReference>
<dbReference type="Pfam" id="PF12796">
    <property type="entry name" value="Ank_2"/>
    <property type="match status" value="1"/>
</dbReference>
<evidence type="ECO:0000256" key="2">
    <source>
        <dbReference type="ARBA" id="ARBA00023043"/>
    </source>
</evidence>
<organism evidence="5 6">
    <name type="scientific">Choanephora cucurbitarum</name>
    <dbReference type="NCBI Taxonomy" id="101091"/>
    <lineage>
        <taxon>Eukaryota</taxon>
        <taxon>Fungi</taxon>
        <taxon>Fungi incertae sedis</taxon>
        <taxon>Mucoromycota</taxon>
        <taxon>Mucoromycotina</taxon>
        <taxon>Mucoromycetes</taxon>
        <taxon>Mucorales</taxon>
        <taxon>Mucorineae</taxon>
        <taxon>Choanephoraceae</taxon>
        <taxon>Choanephoroideae</taxon>
        <taxon>Choanephora</taxon>
    </lineage>
</organism>
<proteinExistence type="predicted"/>
<evidence type="ECO:0000313" key="5">
    <source>
        <dbReference type="EMBL" id="OBZ82528.1"/>
    </source>
</evidence>
<dbReference type="InterPro" id="IPR002110">
    <property type="entry name" value="Ankyrin_rpt"/>
</dbReference>
<dbReference type="OrthoDB" id="194358at2759"/>
<dbReference type="AlphaFoldDB" id="A0A1C7N0K4"/>
<reference evidence="5 6" key="1">
    <citation type="submission" date="2016-03" db="EMBL/GenBank/DDBJ databases">
        <title>Choanephora cucurbitarum.</title>
        <authorList>
            <person name="Min B."/>
            <person name="Park H."/>
            <person name="Park J.-H."/>
            <person name="Shin H.-D."/>
            <person name="Choi I.-G."/>
        </authorList>
    </citation>
    <scope>NUCLEOTIDE SEQUENCE [LARGE SCALE GENOMIC DNA]</scope>
    <source>
        <strain evidence="5 6">KUS-F28377</strain>
    </source>
</reference>
<evidence type="ECO:0000256" key="1">
    <source>
        <dbReference type="ARBA" id="ARBA00022737"/>
    </source>
</evidence>
<keyword evidence="2 3" id="KW-0040">ANK repeat</keyword>
<feature type="compositionally biased region" description="Basic and acidic residues" evidence="4">
    <location>
        <begin position="410"/>
        <end position="424"/>
    </location>
</feature>
<feature type="repeat" description="ANK" evidence="3">
    <location>
        <begin position="177"/>
        <end position="211"/>
    </location>
</feature>
<keyword evidence="6" id="KW-1185">Reference proteome</keyword>
<dbReference type="PROSITE" id="PS50297">
    <property type="entry name" value="ANK_REP_REGION"/>
    <property type="match status" value="1"/>
</dbReference>
<feature type="compositionally biased region" description="Polar residues" evidence="4">
    <location>
        <begin position="427"/>
        <end position="436"/>
    </location>
</feature>
<dbReference type="Proteomes" id="UP000093000">
    <property type="component" value="Unassembled WGS sequence"/>
</dbReference>
<dbReference type="InterPro" id="IPR036770">
    <property type="entry name" value="Ankyrin_rpt-contain_sf"/>
</dbReference>
<dbReference type="STRING" id="101091.A0A1C7N0K4"/>
<feature type="region of interest" description="Disordered" evidence="4">
    <location>
        <begin position="410"/>
        <end position="436"/>
    </location>
</feature>
<sequence length="436" mass="49103">MPTLFSKTFTLLNNIKPPTIESSNVNRQSRDAPFDLSESPREIDHYESLRSDKDDVVIELAESPKPSLSIWKAAEQNDLKSLTYYIDHAPLETSTLLNTRDPDTDCTLLHLLIANASDASDIFPALTLLLKHGADATARNVYNVQAVHMISLHYNKPLPAMQQLLAHHANPNARDGDGWTPLHYAARFCSNPHAVLQLLIEHGAHINSTDAGNKTPLFGLLANNDLVQAFEYLIVQAKADLSIRGDFLDPVNRNVRQGSVVLQAVKYRRLECLEFLIKSQMAFQQLKQVLDKEELDYANQMVKEQQLRLTTDQEVAKSELILQLLQELEDQLERDGSSLFAMKANQTTSIITNGHQTTQGTANRSQLQHKSSSFVGAMLDHMRNKTTVQRKSSVPNRILRKVSLMLQRSKSESSEISSLKRVEEELYNTSNRLPDE</sequence>
<dbReference type="PROSITE" id="PS50088">
    <property type="entry name" value="ANK_REPEAT"/>
    <property type="match status" value="1"/>
</dbReference>
<evidence type="ECO:0000256" key="4">
    <source>
        <dbReference type="SAM" id="MobiDB-lite"/>
    </source>
</evidence>
<dbReference type="Gene3D" id="1.25.40.20">
    <property type="entry name" value="Ankyrin repeat-containing domain"/>
    <property type="match status" value="2"/>
</dbReference>
<keyword evidence="1" id="KW-0677">Repeat</keyword>